<evidence type="ECO:0000259" key="5">
    <source>
        <dbReference type="Pfam" id="PF04542"/>
    </source>
</evidence>
<dbReference type="Pfam" id="PF04545">
    <property type="entry name" value="Sigma70_r4"/>
    <property type="match status" value="1"/>
</dbReference>
<proteinExistence type="predicted"/>
<dbReference type="InterPro" id="IPR013325">
    <property type="entry name" value="RNA_pol_sigma_r2"/>
</dbReference>
<keyword evidence="8" id="KW-1185">Reference proteome</keyword>
<dbReference type="InterPro" id="IPR014284">
    <property type="entry name" value="RNA_pol_sigma-70_dom"/>
</dbReference>
<dbReference type="CDD" id="cd06171">
    <property type="entry name" value="Sigma70_r4"/>
    <property type="match status" value="1"/>
</dbReference>
<dbReference type="Pfam" id="PF04542">
    <property type="entry name" value="Sigma70_r2"/>
    <property type="match status" value="1"/>
</dbReference>
<dbReference type="GO" id="GO:0016987">
    <property type="term" value="F:sigma factor activity"/>
    <property type="evidence" value="ECO:0007669"/>
    <property type="project" value="UniProtKB-KW"/>
</dbReference>
<keyword evidence="1" id="KW-0805">Transcription regulation</keyword>
<evidence type="ECO:0000256" key="4">
    <source>
        <dbReference type="ARBA" id="ARBA00023163"/>
    </source>
</evidence>
<organism evidence="7 8">
    <name type="scientific">Sphingomonas gellani</name>
    <dbReference type="NCBI Taxonomy" id="1166340"/>
    <lineage>
        <taxon>Bacteria</taxon>
        <taxon>Pseudomonadati</taxon>
        <taxon>Pseudomonadota</taxon>
        <taxon>Alphaproteobacteria</taxon>
        <taxon>Sphingomonadales</taxon>
        <taxon>Sphingomonadaceae</taxon>
        <taxon>Sphingomonas</taxon>
    </lineage>
</organism>
<accession>A0A1H8CK18</accession>
<keyword evidence="3" id="KW-0238">DNA-binding</keyword>
<keyword evidence="2" id="KW-0731">Sigma factor</keyword>
<dbReference type="GO" id="GO:0003899">
    <property type="term" value="F:DNA-directed RNA polymerase activity"/>
    <property type="evidence" value="ECO:0007669"/>
    <property type="project" value="InterPro"/>
</dbReference>
<feature type="domain" description="RNA polymerase sigma-70 region 4" evidence="6">
    <location>
        <begin position="219"/>
        <end position="268"/>
    </location>
</feature>
<dbReference type="Gene3D" id="1.20.140.160">
    <property type="match status" value="1"/>
</dbReference>
<dbReference type="PANTHER" id="PTHR30385">
    <property type="entry name" value="SIGMA FACTOR F FLAGELLAR"/>
    <property type="match status" value="1"/>
</dbReference>
<dbReference type="AlphaFoldDB" id="A0A1H8CK18"/>
<dbReference type="GO" id="GO:0006352">
    <property type="term" value="P:DNA-templated transcription initiation"/>
    <property type="evidence" value="ECO:0007669"/>
    <property type="project" value="InterPro"/>
</dbReference>
<dbReference type="PRINTS" id="PR00046">
    <property type="entry name" value="SIGMA70FCT"/>
</dbReference>
<dbReference type="InterPro" id="IPR000943">
    <property type="entry name" value="RNA_pol_sigma70"/>
</dbReference>
<evidence type="ECO:0000256" key="2">
    <source>
        <dbReference type="ARBA" id="ARBA00023082"/>
    </source>
</evidence>
<dbReference type="EMBL" id="FOCF01000003">
    <property type="protein sequence ID" value="SEM95282.1"/>
    <property type="molecule type" value="Genomic_DNA"/>
</dbReference>
<dbReference type="InterPro" id="IPR013324">
    <property type="entry name" value="RNA_pol_sigma_r3/r4-like"/>
</dbReference>
<dbReference type="NCBIfam" id="TIGR02937">
    <property type="entry name" value="sigma70-ECF"/>
    <property type="match status" value="1"/>
</dbReference>
<dbReference type="InterPro" id="IPR007630">
    <property type="entry name" value="RNA_pol_sigma70_r4"/>
</dbReference>
<dbReference type="SUPFAM" id="SSF88659">
    <property type="entry name" value="Sigma3 and sigma4 domains of RNA polymerase sigma factors"/>
    <property type="match status" value="2"/>
</dbReference>
<name>A0A1H8CK18_9SPHN</name>
<evidence type="ECO:0000313" key="8">
    <source>
        <dbReference type="Proteomes" id="UP000199206"/>
    </source>
</evidence>
<evidence type="ECO:0000313" key="7">
    <source>
        <dbReference type="EMBL" id="SEM95282.1"/>
    </source>
</evidence>
<evidence type="ECO:0000259" key="6">
    <source>
        <dbReference type="Pfam" id="PF04545"/>
    </source>
</evidence>
<dbReference type="Proteomes" id="UP000199206">
    <property type="component" value="Unassembled WGS sequence"/>
</dbReference>
<dbReference type="STRING" id="1166340.SAMN05192583_1642"/>
<gene>
    <name evidence="7" type="ORF">SAMN05192583_1642</name>
</gene>
<feature type="domain" description="RNA polymerase sigma-70 region 2" evidence="5">
    <location>
        <begin position="55"/>
        <end position="126"/>
    </location>
</feature>
<dbReference type="Gene3D" id="1.10.1740.10">
    <property type="match status" value="1"/>
</dbReference>
<reference evidence="8" key="1">
    <citation type="submission" date="2016-10" db="EMBL/GenBank/DDBJ databases">
        <authorList>
            <person name="Varghese N."/>
            <person name="Submissions S."/>
        </authorList>
    </citation>
    <scope>NUCLEOTIDE SEQUENCE [LARGE SCALE GENOMIC DNA]</scope>
    <source>
        <strain evidence="8">S6-262</strain>
    </source>
</reference>
<sequence>MKAAFANAQPLNGPVPAPVSFAPAAATPVTVTVAETDAPLTYRPRQSPRGEGEALIRQHLPLVRKIAWHVHGSMSTLVDVEDLVQVGLVALVEAASGFEDRGQVTFQQYISTRLRGAMIDELRRQATTTRGAMRRRKEYHRAVNTLSQGSARAPSEAAVAAHLGVSLEKLRTDYLTAEAVRFDSIDDVYQDDMPWFADDTPNAFDQLAEGDMRDALIAAIAALPEREAQVIQLYYVDEMNLEEIGQVFGIGAARVCQIKSAAHAKLKKALAQRA</sequence>
<protein>
    <submittedName>
        <fullName evidence="7">RNA polymerase, sigma 28 subunit, SigD/FliA/WhiG</fullName>
    </submittedName>
</protein>
<evidence type="ECO:0000256" key="3">
    <source>
        <dbReference type="ARBA" id="ARBA00023125"/>
    </source>
</evidence>
<dbReference type="SUPFAM" id="SSF88946">
    <property type="entry name" value="Sigma2 domain of RNA polymerase sigma factors"/>
    <property type="match status" value="1"/>
</dbReference>
<evidence type="ECO:0000256" key="1">
    <source>
        <dbReference type="ARBA" id="ARBA00023015"/>
    </source>
</evidence>
<keyword evidence="4" id="KW-0804">Transcription</keyword>
<dbReference type="InterPro" id="IPR012845">
    <property type="entry name" value="RNA_pol_sigma_FliA_WhiG"/>
</dbReference>
<dbReference type="NCBIfam" id="TIGR02479">
    <property type="entry name" value="FliA_WhiG"/>
    <property type="match status" value="1"/>
</dbReference>
<dbReference type="PANTHER" id="PTHR30385:SF7">
    <property type="entry name" value="RNA POLYMERASE SIGMA FACTOR FLIA"/>
    <property type="match status" value="1"/>
</dbReference>
<dbReference type="GO" id="GO:0003677">
    <property type="term" value="F:DNA binding"/>
    <property type="evidence" value="ECO:0007669"/>
    <property type="project" value="UniProtKB-KW"/>
</dbReference>
<dbReference type="InterPro" id="IPR007627">
    <property type="entry name" value="RNA_pol_sigma70_r2"/>
</dbReference>